<keyword evidence="2" id="KW-0808">Transferase</keyword>
<evidence type="ECO:0000256" key="2">
    <source>
        <dbReference type="ARBA" id="ARBA00022679"/>
    </source>
</evidence>
<reference evidence="5 6" key="2">
    <citation type="journal article" date="2007" name="BMC Biol.">
        <title>A 100%-complete sequence reveals unusually simple genomic features in the hot-spring red alga Cyanidioschyzon merolae.</title>
        <authorList>
            <person name="Nozaki H."/>
            <person name="Takano H."/>
            <person name="Misumi O."/>
            <person name="Terasawa K."/>
            <person name="Matsuzaki M."/>
            <person name="Maruyama S."/>
            <person name="Nishida K."/>
            <person name="Yagisawa F."/>
            <person name="Yoshida Y."/>
            <person name="Fujiwara T."/>
            <person name="Takio S."/>
            <person name="Tamura K."/>
            <person name="Chung S.J."/>
            <person name="Nakamura S."/>
            <person name="Kuroiwa H."/>
            <person name="Tanaka K."/>
            <person name="Sato N."/>
            <person name="Kuroiwa T."/>
        </authorList>
    </citation>
    <scope>NUCLEOTIDE SEQUENCE [LARGE SCALE GENOMIC DNA]</scope>
    <source>
        <strain evidence="5 6">10D</strain>
    </source>
</reference>
<dbReference type="PANTHER" id="PTHR13271">
    <property type="entry name" value="UNCHARACTERIZED PUTATIVE METHYLTRANSFERASE"/>
    <property type="match status" value="1"/>
</dbReference>
<proteinExistence type="predicted"/>
<dbReference type="RefSeq" id="XP_005537343.1">
    <property type="nucleotide sequence ID" value="XM_005537286.1"/>
</dbReference>
<dbReference type="KEGG" id="cme:CYME_CMN207C"/>
<keyword evidence="1" id="KW-0489">Methyltransferase</keyword>
<protein>
    <submittedName>
        <fullName evidence="5">Similar to ribulose-1,5 bisphosphate carboxylase/oxygenase large subunit N-methyltransferase, chloroplast</fullName>
    </submittedName>
</protein>
<dbReference type="GeneID" id="16995432"/>
<dbReference type="Proteomes" id="UP000007014">
    <property type="component" value="Chromosome 14"/>
</dbReference>
<dbReference type="InterPro" id="IPR015353">
    <property type="entry name" value="Rubisco_LSMT_subst-bd"/>
</dbReference>
<gene>
    <name evidence="5" type="ORF">CYME_CMN207C</name>
</gene>
<dbReference type="eggNOG" id="KOG1337">
    <property type="taxonomic scope" value="Eukaryota"/>
</dbReference>
<evidence type="ECO:0000256" key="3">
    <source>
        <dbReference type="ARBA" id="ARBA00022691"/>
    </source>
</evidence>
<evidence type="ECO:0000313" key="5">
    <source>
        <dbReference type="EMBL" id="BAM81307.1"/>
    </source>
</evidence>
<keyword evidence="6" id="KW-1185">Reference proteome</keyword>
<dbReference type="Gene3D" id="3.90.1420.10">
    <property type="entry name" value="Rubisco LSMT, substrate-binding domain"/>
    <property type="match status" value="1"/>
</dbReference>
<evidence type="ECO:0000256" key="1">
    <source>
        <dbReference type="ARBA" id="ARBA00022603"/>
    </source>
</evidence>
<dbReference type="PANTHER" id="PTHR13271:SF123">
    <property type="entry name" value="RIBULOSE-1,5-BISPHOSPHATE CARBOXYLASE_OXYGENASE SMALL SUBUNIT N-METHYLTRANSFERASE I-RELATED"/>
    <property type="match status" value="1"/>
</dbReference>
<dbReference type="OrthoDB" id="341421at2759"/>
<dbReference type="InterPro" id="IPR001214">
    <property type="entry name" value="SET_dom"/>
</dbReference>
<dbReference type="Gramene" id="CMN207CT">
    <property type="protein sequence ID" value="CMN207CT"/>
    <property type="gene ID" value="CMN207C"/>
</dbReference>
<dbReference type="GO" id="GO:0016279">
    <property type="term" value="F:protein-lysine N-methyltransferase activity"/>
    <property type="evidence" value="ECO:0007669"/>
    <property type="project" value="TreeGrafter"/>
</dbReference>
<sequence>MVCAFAPAGGCHGSSIVGIQQRSSLWRSNDRARFSAGRHSRPTEFFRAARSKRWRRELRAVAEMPGASKTSSRLEAFVKWLAANEVFVSDKATWGRASHPLVVAEQTLIESEPAGRGFLARRDIQAGEVLFQVPFHLCFTKDVAVRRFAALNVPELADEEEFFALATLLLYERGLDESWKKSGRGPGSFWGPYLDILPPVPWEFKGAEPAESLSMDPLDALWLWAEDEMQWLQGSPTLLSARALRSKVEREYAEACERLYRRHPHIFDLEGAFRLERFLWAFGVLFSRAVSLPAENGMLALVPYADLANHSAFCVSFIDARTAAFPYAFRASSKQKRGQWWQRFLAPNSDDAGAVANTDSSHYREDAQREVVAYADRFYDKFEQVYVSYGQKSNAELLLLYGFVSDRNPYNSVEVCVSLSGSEAAGAGLLDRKRSFLLACGRDPDKPECFPLYADRYPLELMQLLRFASLTEQDAAGYSDLEQIDVAQPVNRENEIAAKSALLQACKIALQAYPTSADEDDAALKDKSMAQLLSRKQRLSVRLRRSEKRILERTIAGLEREIQDLRC</sequence>
<dbReference type="SUPFAM" id="SSF82199">
    <property type="entry name" value="SET domain"/>
    <property type="match status" value="1"/>
</dbReference>
<evidence type="ECO:0000313" key="6">
    <source>
        <dbReference type="Proteomes" id="UP000007014"/>
    </source>
</evidence>
<dbReference type="Gene3D" id="3.90.1410.10">
    <property type="entry name" value="set domain protein methyltransferase, domain 1"/>
    <property type="match status" value="1"/>
</dbReference>
<organism evidence="5 6">
    <name type="scientific">Cyanidioschyzon merolae (strain NIES-3377 / 10D)</name>
    <name type="common">Unicellular red alga</name>
    <dbReference type="NCBI Taxonomy" id="280699"/>
    <lineage>
        <taxon>Eukaryota</taxon>
        <taxon>Rhodophyta</taxon>
        <taxon>Bangiophyceae</taxon>
        <taxon>Cyanidiales</taxon>
        <taxon>Cyanidiaceae</taxon>
        <taxon>Cyanidioschyzon</taxon>
    </lineage>
</organism>
<keyword evidence="3" id="KW-0949">S-adenosyl-L-methionine</keyword>
<dbReference type="InterPro" id="IPR050600">
    <property type="entry name" value="SETD3_SETD6_MTase"/>
</dbReference>
<feature type="domain" description="SET" evidence="4">
    <location>
        <begin position="99"/>
        <end position="390"/>
    </location>
</feature>
<name>M1VEJ2_CYAM1</name>
<dbReference type="GO" id="GO:0032259">
    <property type="term" value="P:methylation"/>
    <property type="evidence" value="ECO:0007669"/>
    <property type="project" value="UniProtKB-KW"/>
</dbReference>
<accession>M1VEJ2</accession>
<dbReference type="AlphaFoldDB" id="M1VEJ2"/>
<evidence type="ECO:0000259" key="4">
    <source>
        <dbReference type="PROSITE" id="PS50280"/>
    </source>
</evidence>
<dbReference type="STRING" id="280699.M1VEJ2"/>
<dbReference type="InterPro" id="IPR046341">
    <property type="entry name" value="SET_dom_sf"/>
</dbReference>
<dbReference type="HOGENOM" id="CLU_034256_0_0_1"/>
<reference evidence="5 6" key="1">
    <citation type="journal article" date="2004" name="Nature">
        <title>Genome sequence of the ultrasmall unicellular red alga Cyanidioschyzon merolae 10D.</title>
        <authorList>
            <person name="Matsuzaki M."/>
            <person name="Misumi O."/>
            <person name="Shin-i T."/>
            <person name="Maruyama S."/>
            <person name="Takahara M."/>
            <person name="Miyagishima S."/>
            <person name="Mori T."/>
            <person name="Nishida K."/>
            <person name="Yagisawa F."/>
            <person name="Nishida K."/>
            <person name="Yoshida Y."/>
            <person name="Nishimura Y."/>
            <person name="Nakao S."/>
            <person name="Kobayashi T."/>
            <person name="Momoyama Y."/>
            <person name="Higashiyama T."/>
            <person name="Minoda A."/>
            <person name="Sano M."/>
            <person name="Nomoto H."/>
            <person name="Oishi K."/>
            <person name="Hayashi H."/>
            <person name="Ohta F."/>
            <person name="Nishizaka S."/>
            <person name="Haga S."/>
            <person name="Miura S."/>
            <person name="Morishita T."/>
            <person name="Kabeya Y."/>
            <person name="Terasawa K."/>
            <person name="Suzuki Y."/>
            <person name="Ishii Y."/>
            <person name="Asakawa S."/>
            <person name="Takano H."/>
            <person name="Ohta N."/>
            <person name="Kuroiwa H."/>
            <person name="Tanaka K."/>
            <person name="Shimizu N."/>
            <person name="Sugano S."/>
            <person name="Sato N."/>
            <person name="Nozaki H."/>
            <person name="Ogasawara N."/>
            <person name="Kohara Y."/>
            <person name="Kuroiwa T."/>
        </authorList>
    </citation>
    <scope>NUCLEOTIDE SEQUENCE [LARGE SCALE GENOMIC DNA]</scope>
    <source>
        <strain evidence="5 6">10D</strain>
    </source>
</reference>
<dbReference type="PROSITE" id="PS50280">
    <property type="entry name" value="SET"/>
    <property type="match status" value="1"/>
</dbReference>
<dbReference type="Pfam" id="PF09273">
    <property type="entry name" value="Rubis-subs-bind"/>
    <property type="match status" value="1"/>
</dbReference>
<dbReference type="SUPFAM" id="SSF81822">
    <property type="entry name" value="RuBisCo LSMT C-terminal, substrate-binding domain"/>
    <property type="match status" value="1"/>
</dbReference>
<dbReference type="InterPro" id="IPR036464">
    <property type="entry name" value="Rubisco_LSMT_subst-bd_sf"/>
</dbReference>
<dbReference type="OMA" id="TGLEPWI"/>
<dbReference type="EMBL" id="AP006496">
    <property type="protein sequence ID" value="BAM81307.1"/>
    <property type="molecule type" value="Genomic_DNA"/>
</dbReference>